<feature type="compositionally biased region" description="Basic and acidic residues" evidence="1">
    <location>
        <begin position="10"/>
        <end position="23"/>
    </location>
</feature>
<reference evidence="2" key="1">
    <citation type="journal article" date="2020" name="bioRxiv">
        <title>Chromosome-level reference genome of the European wasp spider Argiope bruennichi: a resource for studies on range expansion and evolutionary adaptation.</title>
        <authorList>
            <person name="Sheffer M.M."/>
            <person name="Hoppe A."/>
            <person name="Krehenwinkel H."/>
            <person name="Uhl G."/>
            <person name="Kuss A.W."/>
            <person name="Jensen L."/>
            <person name="Jensen C."/>
            <person name="Gillespie R.G."/>
            <person name="Hoff K.J."/>
            <person name="Prost S."/>
        </authorList>
    </citation>
    <scope>NUCLEOTIDE SEQUENCE</scope>
</reference>
<feature type="region of interest" description="Disordered" evidence="1">
    <location>
        <begin position="1"/>
        <end position="23"/>
    </location>
</feature>
<organism evidence="2 3">
    <name type="scientific">Argiope bruennichi</name>
    <name type="common">Wasp spider</name>
    <name type="synonym">Aranea bruennichi</name>
    <dbReference type="NCBI Taxonomy" id="94029"/>
    <lineage>
        <taxon>Eukaryota</taxon>
        <taxon>Metazoa</taxon>
        <taxon>Ecdysozoa</taxon>
        <taxon>Arthropoda</taxon>
        <taxon>Chelicerata</taxon>
        <taxon>Arachnida</taxon>
        <taxon>Araneae</taxon>
        <taxon>Araneomorphae</taxon>
        <taxon>Entelegynae</taxon>
        <taxon>Araneoidea</taxon>
        <taxon>Araneidae</taxon>
        <taxon>Argiope</taxon>
    </lineage>
</organism>
<dbReference type="Proteomes" id="UP000807504">
    <property type="component" value="Unassembled WGS sequence"/>
</dbReference>
<accession>A0A8T0FFA7</accession>
<dbReference type="AlphaFoldDB" id="A0A8T0FFA7"/>
<dbReference type="EMBL" id="JABXBU010000015">
    <property type="protein sequence ID" value="KAF8787950.1"/>
    <property type="molecule type" value="Genomic_DNA"/>
</dbReference>
<protein>
    <submittedName>
        <fullName evidence="2">Uncharacterized protein</fullName>
    </submittedName>
</protein>
<dbReference type="InterPro" id="IPR008978">
    <property type="entry name" value="HSP20-like_chaperone"/>
</dbReference>
<dbReference type="Gene3D" id="2.60.40.790">
    <property type="match status" value="1"/>
</dbReference>
<reference evidence="2" key="2">
    <citation type="submission" date="2020-06" db="EMBL/GenBank/DDBJ databases">
        <authorList>
            <person name="Sheffer M."/>
        </authorList>
    </citation>
    <scope>NUCLEOTIDE SEQUENCE</scope>
</reference>
<evidence type="ECO:0000256" key="1">
    <source>
        <dbReference type="SAM" id="MobiDB-lite"/>
    </source>
</evidence>
<keyword evidence="3" id="KW-1185">Reference proteome</keyword>
<gene>
    <name evidence="2" type="ORF">HNY73_009496</name>
</gene>
<comment type="caution">
    <text evidence="2">The sequence shown here is derived from an EMBL/GenBank/DDBJ whole genome shotgun (WGS) entry which is preliminary data.</text>
</comment>
<evidence type="ECO:0000313" key="2">
    <source>
        <dbReference type="EMBL" id="KAF8787950.1"/>
    </source>
</evidence>
<name>A0A8T0FFA7_ARGBR</name>
<evidence type="ECO:0000313" key="3">
    <source>
        <dbReference type="Proteomes" id="UP000807504"/>
    </source>
</evidence>
<sequence>MSRPLRKRNVPSEKETRTGIGGSEDRFLPNCFLHETFPCDGHHSQSGGYTLIIDASHREHADEHGLVTRSMIRKHKLPKDIKIATLRCSFTGSGFLVVHAER</sequence>
<proteinExistence type="predicted"/>